<dbReference type="Proteomes" id="UP000460949">
    <property type="component" value="Unassembled WGS sequence"/>
</dbReference>
<feature type="domain" description="ABC transporter" evidence="5">
    <location>
        <begin position="1"/>
        <end position="237"/>
    </location>
</feature>
<name>A0A845DQ93_9BACI</name>
<dbReference type="CDD" id="cd03214">
    <property type="entry name" value="ABC_Iron-Siderophores_B12_Hemin"/>
    <property type="match status" value="1"/>
</dbReference>
<keyword evidence="1" id="KW-0813">Transport</keyword>
<dbReference type="InterPro" id="IPR017871">
    <property type="entry name" value="ABC_transporter-like_CS"/>
</dbReference>
<evidence type="ECO:0000256" key="2">
    <source>
        <dbReference type="ARBA" id="ARBA00022741"/>
    </source>
</evidence>
<organism evidence="6 7">
    <name type="scientific">Halobacillus litoralis</name>
    <dbReference type="NCBI Taxonomy" id="45668"/>
    <lineage>
        <taxon>Bacteria</taxon>
        <taxon>Bacillati</taxon>
        <taxon>Bacillota</taxon>
        <taxon>Bacilli</taxon>
        <taxon>Bacillales</taxon>
        <taxon>Bacillaceae</taxon>
        <taxon>Halobacillus</taxon>
    </lineage>
</organism>
<evidence type="ECO:0000259" key="5">
    <source>
        <dbReference type="PROSITE" id="PS50893"/>
    </source>
</evidence>
<keyword evidence="2" id="KW-0547">Nucleotide-binding</keyword>
<dbReference type="Gene3D" id="3.40.50.300">
    <property type="entry name" value="P-loop containing nucleotide triphosphate hydrolases"/>
    <property type="match status" value="1"/>
</dbReference>
<keyword evidence="3 6" id="KW-0067">ATP-binding</keyword>
<dbReference type="InterPro" id="IPR027417">
    <property type="entry name" value="P-loop_NTPase"/>
</dbReference>
<evidence type="ECO:0000256" key="4">
    <source>
        <dbReference type="ARBA" id="ARBA00022967"/>
    </source>
</evidence>
<dbReference type="InterPro" id="IPR003439">
    <property type="entry name" value="ABC_transporter-like_ATP-bd"/>
</dbReference>
<accession>A0A845DQ93</accession>
<dbReference type="Pfam" id="PF00005">
    <property type="entry name" value="ABC_tran"/>
    <property type="match status" value="1"/>
</dbReference>
<dbReference type="PROSITE" id="PS50893">
    <property type="entry name" value="ABC_TRANSPORTER_2"/>
    <property type="match status" value="1"/>
</dbReference>
<comment type="caution">
    <text evidence="6">The sequence shown here is derived from an EMBL/GenBank/DDBJ whole genome shotgun (WGS) entry which is preliminary data.</text>
</comment>
<evidence type="ECO:0000313" key="6">
    <source>
        <dbReference type="EMBL" id="MYL19566.1"/>
    </source>
</evidence>
<dbReference type="RefSeq" id="WP_160835943.1">
    <property type="nucleotide sequence ID" value="NZ_WMET01000001.1"/>
</dbReference>
<dbReference type="Pfam" id="PF01955">
    <property type="entry name" value="CbiZ"/>
    <property type="match status" value="1"/>
</dbReference>
<dbReference type="EMBL" id="WMET01000001">
    <property type="protein sequence ID" value="MYL19566.1"/>
    <property type="molecule type" value="Genomic_DNA"/>
</dbReference>
<dbReference type="FunFam" id="3.40.50.300:FF:000134">
    <property type="entry name" value="Iron-enterobactin ABC transporter ATP-binding protein"/>
    <property type="match status" value="1"/>
</dbReference>
<dbReference type="GO" id="GO:0016887">
    <property type="term" value="F:ATP hydrolysis activity"/>
    <property type="evidence" value="ECO:0007669"/>
    <property type="project" value="InterPro"/>
</dbReference>
<dbReference type="GO" id="GO:0005524">
    <property type="term" value="F:ATP binding"/>
    <property type="evidence" value="ECO:0007669"/>
    <property type="project" value="UniProtKB-KW"/>
</dbReference>
<reference evidence="6 7" key="1">
    <citation type="submission" date="2019-11" db="EMBL/GenBank/DDBJ databases">
        <title>Genome sequences of 17 halophilic strains isolated from different environments.</title>
        <authorList>
            <person name="Furrow R.E."/>
        </authorList>
    </citation>
    <scope>NUCLEOTIDE SEQUENCE [LARGE SCALE GENOMIC DNA]</scope>
    <source>
        <strain evidence="6 7">22511_23_Filter</strain>
    </source>
</reference>
<keyword evidence="4" id="KW-1278">Translocase</keyword>
<dbReference type="SUPFAM" id="SSF52540">
    <property type="entry name" value="P-loop containing nucleoside triphosphate hydrolases"/>
    <property type="match status" value="1"/>
</dbReference>
<dbReference type="PANTHER" id="PTHR42794">
    <property type="entry name" value="HEMIN IMPORT ATP-BINDING PROTEIN HMUV"/>
    <property type="match status" value="1"/>
</dbReference>
<dbReference type="PANTHER" id="PTHR42794:SF1">
    <property type="entry name" value="HEMIN IMPORT ATP-BINDING PROTEIN HMUV"/>
    <property type="match status" value="1"/>
</dbReference>
<evidence type="ECO:0000256" key="1">
    <source>
        <dbReference type="ARBA" id="ARBA00022448"/>
    </source>
</evidence>
<dbReference type="SMART" id="SM00382">
    <property type="entry name" value="AAA"/>
    <property type="match status" value="1"/>
</dbReference>
<evidence type="ECO:0000313" key="7">
    <source>
        <dbReference type="Proteomes" id="UP000460949"/>
    </source>
</evidence>
<dbReference type="PROSITE" id="PS00211">
    <property type="entry name" value="ABC_TRANSPORTER_1"/>
    <property type="match status" value="1"/>
</dbReference>
<dbReference type="InterPro" id="IPR003593">
    <property type="entry name" value="AAA+_ATPase"/>
</dbReference>
<proteinExistence type="predicted"/>
<sequence length="488" mass="54334">MIDIHHLYAGYDHDILHDLSFSVNKGEMFGVLGPNGSGKTTLLKALNGTLPIRGDVVIQGRPIRQMTAKETAREMAVLPQHHDVSFSTTVEQTVLIGRYPYQKGLFKQWTKEDYRIAEEVMEQTGVTRFRHQSLLSLSGGERQRVFLAQALAQKPRILLLDEPTNHLDFSYQKQMLDALKQWSLKDGLTVIAIFHDLNLASMYCDRLLLLDQGSIRALDEPEEVLEEGHLSDVYQSEIHVHAHPSFPKPFTNVVPSYQVQKPEAVISPDHLEVSESRVYYKSIQPLKCYSSAVLNPGFGWFEEFMNIQVDHSFRCEDPAGYLITEAERYGCQTYRTVGMMTAAKVTDASTVFVEKEDFTVLVVVTAGTGNAVDVVHNHRHMQEAFPGTINTWVFIDGHLSEQAFAQSLMTATEAKVKAVMDMDIKDPLSGTTATGTSTDSALIAGTQQGTVLEYGGTISSLGRAVGPAVYKASKKAIARYLDRKEEGM</sequence>
<gene>
    <name evidence="6" type="ORF">GLW04_06650</name>
</gene>
<dbReference type="InterPro" id="IPR002808">
    <property type="entry name" value="AdoCbi_amidolase"/>
</dbReference>
<dbReference type="AlphaFoldDB" id="A0A845DQ93"/>
<protein>
    <submittedName>
        <fullName evidence="6">ATP-binding cassette domain-containing protein</fullName>
    </submittedName>
</protein>
<evidence type="ECO:0000256" key="3">
    <source>
        <dbReference type="ARBA" id="ARBA00022840"/>
    </source>
</evidence>